<dbReference type="PRINTS" id="PR00413">
    <property type="entry name" value="HADHALOGNASE"/>
</dbReference>
<organism evidence="1 2">
    <name type="scientific">Cellulomonas biazotea</name>
    <dbReference type="NCBI Taxonomy" id="1709"/>
    <lineage>
        <taxon>Bacteria</taxon>
        <taxon>Bacillati</taxon>
        <taxon>Actinomycetota</taxon>
        <taxon>Actinomycetes</taxon>
        <taxon>Micrococcales</taxon>
        <taxon>Cellulomonadaceae</taxon>
        <taxon>Cellulomonas</taxon>
    </lineage>
</organism>
<dbReference type="Gene3D" id="1.10.150.240">
    <property type="entry name" value="Putative phosphatase, domain 2"/>
    <property type="match status" value="1"/>
</dbReference>
<gene>
    <name evidence="1" type="ORF">CBZ_13730</name>
</gene>
<dbReference type="PANTHER" id="PTHR43481:SF4">
    <property type="entry name" value="GLYCEROL-1-PHOSPHATE PHOSPHOHYDROLASE 1-RELATED"/>
    <property type="match status" value="1"/>
</dbReference>
<protein>
    <submittedName>
        <fullName evidence="1">Haloacid dehalogenase</fullName>
    </submittedName>
</protein>
<dbReference type="InterPro" id="IPR051806">
    <property type="entry name" value="HAD-like_SPP"/>
</dbReference>
<sequence>MATARTARTAADLRPGPQHRGLLLDHDGTLVDSQAVNYRALRDALAGTGIVLDQDWYDARTGVSTTEMVERLGVLHGVPVDAAAVTARRNAAYLARVHEVGEHPAVADLLRSTRGTLRAAVATGGQRETVVPTLEALGLLGLLDAVVTRDDVSAGKPSPEIFVLAAQRLGVEPGACLVLEDSDEGLAAALAAGMDAVDVRPLRDAG</sequence>
<dbReference type="RefSeq" id="WP_130780921.1">
    <property type="nucleotide sequence ID" value="NZ_BIMR01000089.1"/>
</dbReference>
<dbReference type="SUPFAM" id="SSF56784">
    <property type="entry name" value="HAD-like"/>
    <property type="match status" value="1"/>
</dbReference>
<evidence type="ECO:0000313" key="2">
    <source>
        <dbReference type="Proteomes" id="UP000289954"/>
    </source>
</evidence>
<dbReference type="InterPro" id="IPR023198">
    <property type="entry name" value="PGP-like_dom2"/>
</dbReference>
<dbReference type="NCBIfam" id="TIGR01509">
    <property type="entry name" value="HAD-SF-IA-v3"/>
    <property type="match status" value="1"/>
</dbReference>
<reference evidence="1 2" key="1">
    <citation type="submission" date="2019-01" db="EMBL/GenBank/DDBJ databases">
        <title>Draft genome sequence of Cellulomonas takizawaensis strain TKZ-21.</title>
        <authorList>
            <person name="Yamamura H."/>
            <person name="Hayashi T."/>
            <person name="Hamada M."/>
            <person name="Serisawa Y."/>
            <person name="Matsuyama K."/>
            <person name="Nakagawa Y."/>
            <person name="Otoguro M."/>
            <person name="Yanagida F."/>
            <person name="Hayakawa M."/>
        </authorList>
    </citation>
    <scope>NUCLEOTIDE SEQUENCE [LARGE SCALE GENOMIC DNA]</scope>
    <source>
        <strain evidence="1 2">NBRC12680</strain>
    </source>
</reference>
<keyword evidence="2" id="KW-1185">Reference proteome</keyword>
<accession>A0A402DQB3</accession>
<name>A0A402DQB3_9CELL</name>
<dbReference type="OrthoDB" id="9816160at2"/>
<comment type="caution">
    <text evidence="1">The sequence shown here is derived from an EMBL/GenBank/DDBJ whole genome shotgun (WGS) entry which is preliminary data.</text>
</comment>
<dbReference type="SFLD" id="SFLDG01129">
    <property type="entry name" value="C1.5:_HAD__Beta-PGM__Phosphata"/>
    <property type="match status" value="1"/>
</dbReference>
<dbReference type="PANTHER" id="PTHR43481">
    <property type="entry name" value="FRUCTOSE-1-PHOSPHATE PHOSPHATASE"/>
    <property type="match status" value="1"/>
</dbReference>
<dbReference type="EMBL" id="BIMR01000089">
    <property type="protein sequence ID" value="GCE76317.1"/>
    <property type="molecule type" value="Genomic_DNA"/>
</dbReference>
<dbReference type="Gene3D" id="3.40.50.1000">
    <property type="entry name" value="HAD superfamily/HAD-like"/>
    <property type="match status" value="1"/>
</dbReference>
<proteinExistence type="predicted"/>
<evidence type="ECO:0000313" key="1">
    <source>
        <dbReference type="EMBL" id="GCE76317.1"/>
    </source>
</evidence>
<dbReference type="SFLD" id="SFLDS00003">
    <property type="entry name" value="Haloacid_Dehalogenase"/>
    <property type="match status" value="1"/>
</dbReference>
<dbReference type="InterPro" id="IPR006439">
    <property type="entry name" value="HAD-SF_hydro_IA"/>
</dbReference>
<dbReference type="GO" id="GO:0050308">
    <property type="term" value="F:sugar-phosphatase activity"/>
    <property type="evidence" value="ECO:0007669"/>
    <property type="project" value="TreeGrafter"/>
</dbReference>
<dbReference type="Pfam" id="PF00702">
    <property type="entry name" value="Hydrolase"/>
    <property type="match status" value="1"/>
</dbReference>
<dbReference type="AlphaFoldDB" id="A0A402DQB3"/>
<dbReference type="InterPro" id="IPR036412">
    <property type="entry name" value="HAD-like_sf"/>
</dbReference>
<dbReference type="InterPro" id="IPR023214">
    <property type="entry name" value="HAD_sf"/>
</dbReference>
<dbReference type="Proteomes" id="UP000289954">
    <property type="component" value="Unassembled WGS sequence"/>
</dbReference>